<dbReference type="InterPro" id="IPR032675">
    <property type="entry name" value="LRR_dom_sf"/>
</dbReference>
<evidence type="ECO:0000313" key="3">
    <source>
        <dbReference type="EMBL" id="KAH9521644.1"/>
    </source>
</evidence>
<evidence type="ECO:0000256" key="1">
    <source>
        <dbReference type="ARBA" id="ARBA00022614"/>
    </source>
</evidence>
<reference evidence="3" key="2">
    <citation type="journal article" date="2022" name="Res Sq">
        <title>Comparative Genomics Reveals Insights into the Divergent Evolution of Astigmatic Mites and Household Pest Adaptations.</title>
        <authorList>
            <person name="Xiong Q."/>
            <person name="Wan A.T.-Y."/>
            <person name="Liu X.-Y."/>
            <person name="Fung C.S.-H."/>
            <person name="Xiao X."/>
            <person name="Malainual N."/>
            <person name="Hou J."/>
            <person name="Wang L."/>
            <person name="Wang M."/>
            <person name="Yang K."/>
            <person name="Cui Y."/>
            <person name="Leung E."/>
            <person name="Nong W."/>
            <person name="Shin S.-K."/>
            <person name="Au S."/>
            <person name="Jeong K.Y."/>
            <person name="Chew F.T."/>
            <person name="Hui J."/>
            <person name="Leung T.F."/>
            <person name="Tungtrongchitr A."/>
            <person name="Zhong N."/>
            <person name="Liu Z."/>
            <person name="Tsui S."/>
        </authorList>
    </citation>
    <scope>NUCLEOTIDE SEQUENCE</scope>
    <source>
        <strain evidence="3">Derf</strain>
        <tissue evidence="3">Whole organism</tissue>
    </source>
</reference>
<dbReference type="EMBL" id="ASGP02000002">
    <property type="protein sequence ID" value="KAH9521644.1"/>
    <property type="molecule type" value="Genomic_DNA"/>
</dbReference>
<accession>A0A922I3Q1</accession>
<gene>
    <name evidence="3" type="ORF">DERF_005280</name>
</gene>
<evidence type="ECO:0000256" key="2">
    <source>
        <dbReference type="ARBA" id="ARBA00022737"/>
    </source>
</evidence>
<proteinExistence type="predicted"/>
<dbReference type="PROSITE" id="PS51450">
    <property type="entry name" value="LRR"/>
    <property type="match status" value="2"/>
</dbReference>
<dbReference type="AlphaFoldDB" id="A0A922I3Q1"/>
<comment type="caution">
    <text evidence="3">The sequence shown here is derived from an EMBL/GenBank/DDBJ whole genome shotgun (WGS) entry which is preliminary data.</text>
</comment>
<dbReference type="Gene3D" id="3.80.10.10">
    <property type="entry name" value="Ribonuclease Inhibitor"/>
    <property type="match status" value="3"/>
</dbReference>
<dbReference type="Gene3D" id="3.10.20.90">
    <property type="entry name" value="Phosphatidylinositol 3-kinase Catalytic Subunit, Chain A, domain 1"/>
    <property type="match status" value="1"/>
</dbReference>
<dbReference type="OrthoDB" id="5273213at2759"/>
<keyword evidence="2" id="KW-0677">Repeat</keyword>
<dbReference type="PANTHER" id="PTHR18849:SF0">
    <property type="entry name" value="CILIA- AND FLAGELLA-ASSOCIATED PROTEIN 410-RELATED"/>
    <property type="match status" value="1"/>
</dbReference>
<sequence>MNSRKSFINALYSKYCDDDDDDDDNDNDNESTVNILELPQLDGHRRVCQLVGMEKIKNRLKNLSNLRYIDLSDQNVDRPYDEHDDLNNHQFQLSKTHSLYLANNQLTNWLDIAKIVEMTPILEELVLSSNPLMPPSDEEIIQIGDRFIRLKLIVLGDLHYDWNAILQCSKLWPSIQRMSLFVNQIQTIQILNDNQFRNLKFLSLSKNPITDWNEIQKLGKLSRLETLELPNCRISLIRFKHDDENLFSNLRYLDLSYNQIDDWLSIAELNKLPSLTTLLLKRNPLFDTNPYYHNFNFILALIKRLEKLDREPVKKETRDDAEKYYLRMIYLDYLEQCKDPLNRQKFLDENPCFLDILNKFGEPIVEKKLTKQEQIQQNFLTINIHDEQNPDSSRRFLRKQIPKTMKVTNLKFMLKRLLRMDIFEEFELNVRSINDDSYSELMEDRNDVCTYPIDDSIGIFVQRNNKH</sequence>
<reference evidence="3" key="1">
    <citation type="submission" date="2013-05" db="EMBL/GenBank/DDBJ databases">
        <authorList>
            <person name="Yim A.K.Y."/>
            <person name="Chan T.F."/>
            <person name="Ji K.M."/>
            <person name="Liu X.Y."/>
            <person name="Zhou J.W."/>
            <person name="Li R.Q."/>
            <person name="Yang K.Y."/>
            <person name="Li J."/>
            <person name="Li M."/>
            <person name="Law P.T.W."/>
            <person name="Wu Y.L."/>
            <person name="Cai Z.L."/>
            <person name="Qin H."/>
            <person name="Bao Y."/>
            <person name="Leung R.K.K."/>
            <person name="Ng P.K.S."/>
            <person name="Zou J."/>
            <person name="Zhong X.J."/>
            <person name="Ran P.X."/>
            <person name="Zhong N.S."/>
            <person name="Liu Z.G."/>
            <person name="Tsui S.K.W."/>
        </authorList>
    </citation>
    <scope>NUCLEOTIDE SEQUENCE</scope>
    <source>
        <strain evidence="3">Derf</strain>
        <tissue evidence="3">Whole organism</tissue>
    </source>
</reference>
<dbReference type="InterPro" id="IPR001611">
    <property type="entry name" value="Leu-rich_rpt"/>
</dbReference>
<name>A0A922I3Q1_DERFA</name>
<protein>
    <submittedName>
        <fullName evidence="3">Uncharacterized protein</fullName>
    </submittedName>
</protein>
<dbReference type="Proteomes" id="UP000790347">
    <property type="component" value="Unassembled WGS sequence"/>
</dbReference>
<keyword evidence="1" id="KW-0433">Leucine-rich repeat</keyword>
<dbReference type="PANTHER" id="PTHR18849">
    <property type="entry name" value="LEUCINE RICH REPEAT PROTEIN"/>
    <property type="match status" value="1"/>
</dbReference>
<dbReference type="SUPFAM" id="SSF52058">
    <property type="entry name" value="L domain-like"/>
    <property type="match status" value="1"/>
</dbReference>
<evidence type="ECO:0000313" key="4">
    <source>
        <dbReference type="Proteomes" id="UP000790347"/>
    </source>
</evidence>
<dbReference type="Pfam" id="PF14580">
    <property type="entry name" value="LRR_9"/>
    <property type="match status" value="1"/>
</dbReference>
<keyword evidence="4" id="KW-1185">Reference proteome</keyword>
<organism evidence="3 4">
    <name type="scientific">Dermatophagoides farinae</name>
    <name type="common">American house dust mite</name>
    <dbReference type="NCBI Taxonomy" id="6954"/>
    <lineage>
        <taxon>Eukaryota</taxon>
        <taxon>Metazoa</taxon>
        <taxon>Ecdysozoa</taxon>
        <taxon>Arthropoda</taxon>
        <taxon>Chelicerata</taxon>
        <taxon>Arachnida</taxon>
        <taxon>Acari</taxon>
        <taxon>Acariformes</taxon>
        <taxon>Sarcoptiformes</taxon>
        <taxon>Astigmata</taxon>
        <taxon>Psoroptidia</taxon>
        <taxon>Analgoidea</taxon>
        <taxon>Pyroglyphidae</taxon>
        <taxon>Dermatophagoidinae</taxon>
        <taxon>Dermatophagoides</taxon>
    </lineage>
</organism>